<dbReference type="PANTHER" id="PTHR23020">
    <property type="entry name" value="UNCHARACTERIZED NUCLEAR HORMONE RECEPTOR-RELATED"/>
    <property type="match status" value="1"/>
</dbReference>
<evidence type="ECO:0000313" key="2">
    <source>
        <dbReference type="EMBL" id="KAK6737760.1"/>
    </source>
</evidence>
<protein>
    <recommendedName>
        <fullName evidence="1">CHK kinase-like domain-containing protein</fullName>
    </recommendedName>
</protein>
<dbReference type="Proteomes" id="UP001303046">
    <property type="component" value="Unassembled WGS sequence"/>
</dbReference>
<name>A0ABR1CJX3_NECAM</name>
<evidence type="ECO:0000259" key="1">
    <source>
        <dbReference type="SMART" id="SM00587"/>
    </source>
</evidence>
<dbReference type="InterPro" id="IPR012877">
    <property type="entry name" value="Dhs-27"/>
</dbReference>
<dbReference type="Gene3D" id="3.90.1200.10">
    <property type="match status" value="1"/>
</dbReference>
<gene>
    <name evidence="2" type="primary">Necator_chrII.g7875</name>
    <name evidence="2" type="ORF">RB195_020081</name>
</gene>
<dbReference type="InterPro" id="IPR052961">
    <property type="entry name" value="Oxido-Kinase-like_Enzymes"/>
</dbReference>
<reference evidence="2 3" key="1">
    <citation type="submission" date="2023-08" db="EMBL/GenBank/DDBJ databases">
        <title>A Necator americanus chromosomal reference genome.</title>
        <authorList>
            <person name="Ilik V."/>
            <person name="Petrzelkova K.J."/>
            <person name="Pardy F."/>
            <person name="Fuh T."/>
            <person name="Niatou-Singa F.S."/>
            <person name="Gouil Q."/>
            <person name="Baker L."/>
            <person name="Ritchie M.E."/>
            <person name="Jex A.R."/>
            <person name="Gazzola D."/>
            <person name="Li H."/>
            <person name="Toshio Fujiwara R."/>
            <person name="Zhan B."/>
            <person name="Aroian R.V."/>
            <person name="Pafco B."/>
            <person name="Schwarz E.M."/>
        </authorList>
    </citation>
    <scope>NUCLEOTIDE SEQUENCE [LARGE SCALE GENOMIC DNA]</scope>
    <source>
        <strain evidence="2 3">Aroian</strain>
        <tissue evidence="2">Whole animal</tissue>
    </source>
</reference>
<accession>A0ABR1CJX3</accession>
<proteinExistence type="predicted"/>
<evidence type="ECO:0000313" key="3">
    <source>
        <dbReference type="Proteomes" id="UP001303046"/>
    </source>
</evidence>
<keyword evidence="3" id="KW-1185">Reference proteome</keyword>
<dbReference type="InterPro" id="IPR015897">
    <property type="entry name" value="CHK_kinase-like"/>
</dbReference>
<dbReference type="SMART" id="SM00587">
    <property type="entry name" value="CHK"/>
    <property type="match status" value="1"/>
</dbReference>
<comment type="caution">
    <text evidence="2">The sequence shown here is derived from an EMBL/GenBank/DDBJ whole genome shotgun (WGS) entry which is preliminary data.</text>
</comment>
<dbReference type="InterPro" id="IPR011009">
    <property type="entry name" value="Kinase-like_dom_sf"/>
</dbReference>
<dbReference type="EMBL" id="JAVFWL010000002">
    <property type="protein sequence ID" value="KAK6737760.1"/>
    <property type="molecule type" value="Genomic_DNA"/>
</dbReference>
<dbReference type="PANTHER" id="PTHR23020:SF8">
    <property type="entry name" value="CHK KINASE-LIKE DOMAIN-CONTAINING PROTEIN"/>
    <property type="match status" value="1"/>
</dbReference>
<sequence length="479" mass="55657">MSLYTPADGLFGTHVTWEDVEEDMQREFDTDAFFGPNKTAKSIGDGNGFLSMVVLIEPDWQSKDKELPESFIIKIVSQLPIQKFVEHISKEKNIENRFGSPEFMATLDKTQKKFHNMEVTVYDHLKKIPKGVIPVAEVWYARRFTESNPLKGYLIMEYLNNIKAVHIFENVPLKSMEQVLRAKAALEALSLRFTSEEKKQFTANFTEVFADFYTEEAVEDVVKYFRDFGDKKFQEKINKLEKALPNLLDFPAVERLADEIGMQRVLCHGDLWSMNLLWRPSGDDLNLAAMIDYQLAHMGCAATDLVRVFSACLSGKDRQEHWEKLLEEFYEYLSEEVSDTKMPYTLEQLKESYRQSFPLCAFLIVPMIGPMFEMLCKNSEDEKQREFLGMATEKSECLLDDILYFHEQARNKKQEEARNFSRKRPISNLTHEQRSGLREIRELSACGSHCQRCRVLYLLVKAHKLSPSALLSEGYSRWR</sequence>
<dbReference type="Pfam" id="PF07914">
    <property type="entry name" value="DUF1679"/>
    <property type="match status" value="1"/>
</dbReference>
<organism evidence="2 3">
    <name type="scientific">Necator americanus</name>
    <name type="common">Human hookworm</name>
    <dbReference type="NCBI Taxonomy" id="51031"/>
    <lineage>
        <taxon>Eukaryota</taxon>
        <taxon>Metazoa</taxon>
        <taxon>Ecdysozoa</taxon>
        <taxon>Nematoda</taxon>
        <taxon>Chromadorea</taxon>
        <taxon>Rhabditida</taxon>
        <taxon>Rhabditina</taxon>
        <taxon>Rhabditomorpha</taxon>
        <taxon>Strongyloidea</taxon>
        <taxon>Ancylostomatidae</taxon>
        <taxon>Bunostominae</taxon>
        <taxon>Necator</taxon>
    </lineage>
</organism>
<feature type="domain" description="CHK kinase-like" evidence="1">
    <location>
        <begin position="153"/>
        <end position="339"/>
    </location>
</feature>
<dbReference type="SUPFAM" id="SSF56112">
    <property type="entry name" value="Protein kinase-like (PK-like)"/>
    <property type="match status" value="1"/>
</dbReference>